<dbReference type="InterPro" id="IPR005746">
    <property type="entry name" value="Thioredoxin"/>
</dbReference>
<dbReference type="InterPro" id="IPR017937">
    <property type="entry name" value="Thioredoxin_CS"/>
</dbReference>
<dbReference type="PANTHER" id="PTHR45663:SF11">
    <property type="entry name" value="GEO12009P1"/>
    <property type="match status" value="1"/>
</dbReference>
<evidence type="ECO:0000256" key="5">
    <source>
        <dbReference type="ARBA" id="ARBA00023284"/>
    </source>
</evidence>
<name>A0ABV9ZYX1_9ACTN</name>
<proteinExistence type="inferred from homology"/>
<evidence type="ECO:0000256" key="4">
    <source>
        <dbReference type="ARBA" id="ARBA00023157"/>
    </source>
</evidence>
<evidence type="ECO:0000313" key="8">
    <source>
        <dbReference type="EMBL" id="MFC5145337.1"/>
    </source>
</evidence>
<sequence>MSSSTAADTTAATAVDTTTTTAAATATATATAVTSVTDATFAAEVLGQQLPVLVEFTADWCPPCRMIAPVLADLAEQEAGRLKIVALDVDANPQTQAAYGVLSMPTLMLFRAGEPVTSLVGARSKARLLRDLDGLLD</sequence>
<evidence type="ECO:0000256" key="2">
    <source>
        <dbReference type="ARBA" id="ARBA00022448"/>
    </source>
</evidence>
<evidence type="ECO:0000256" key="6">
    <source>
        <dbReference type="NCBIfam" id="TIGR01068"/>
    </source>
</evidence>
<keyword evidence="4" id="KW-1015">Disulfide bond</keyword>
<dbReference type="NCBIfam" id="TIGR01068">
    <property type="entry name" value="thioredoxin"/>
    <property type="match status" value="1"/>
</dbReference>
<evidence type="ECO:0000313" key="9">
    <source>
        <dbReference type="Proteomes" id="UP001596222"/>
    </source>
</evidence>
<evidence type="ECO:0000256" key="1">
    <source>
        <dbReference type="ARBA" id="ARBA00008987"/>
    </source>
</evidence>
<feature type="domain" description="Thioredoxin" evidence="7">
    <location>
        <begin position="30"/>
        <end position="137"/>
    </location>
</feature>
<dbReference type="SUPFAM" id="SSF52833">
    <property type="entry name" value="Thioredoxin-like"/>
    <property type="match status" value="1"/>
</dbReference>
<dbReference type="PANTHER" id="PTHR45663">
    <property type="entry name" value="GEO12009P1"/>
    <property type="match status" value="1"/>
</dbReference>
<keyword evidence="9" id="KW-1185">Reference proteome</keyword>
<keyword evidence="3" id="KW-0249">Electron transport</keyword>
<dbReference type="Pfam" id="PF00085">
    <property type="entry name" value="Thioredoxin"/>
    <property type="match status" value="1"/>
</dbReference>
<dbReference type="EMBL" id="JBHSKJ010000005">
    <property type="protein sequence ID" value="MFC5145337.1"/>
    <property type="molecule type" value="Genomic_DNA"/>
</dbReference>
<comment type="similarity">
    <text evidence="1">Belongs to the thioredoxin family.</text>
</comment>
<dbReference type="InterPro" id="IPR013766">
    <property type="entry name" value="Thioredoxin_domain"/>
</dbReference>
<keyword evidence="2" id="KW-0813">Transport</keyword>
<keyword evidence="5" id="KW-0676">Redox-active center</keyword>
<evidence type="ECO:0000259" key="7">
    <source>
        <dbReference type="PROSITE" id="PS51352"/>
    </source>
</evidence>
<comment type="caution">
    <text evidence="8">The sequence shown here is derived from an EMBL/GenBank/DDBJ whole genome shotgun (WGS) entry which is preliminary data.</text>
</comment>
<dbReference type="CDD" id="cd02947">
    <property type="entry name" value="TRX_family"/>
    <property type="match status" value="1"/>
</dbReference>
<dbReference type="RefSeq" id="WP_382040011.1">
    <property type="nucleotide sequence ID" value="NZ_JBHSKJ010000005.1"/>
</dbReference>
<dbReference type="Proteomes" id="UP001596222">
    <property type="component" value="Unassembled WGS sequence"/>
</dbReference>
<dbReference type="Gene3D" id="3.40.30.10">
    <property type="entry name" value="Glutaredoxin"/>
    <property type="match status" value="1"/>
</dbReference>
<gene>
    <name evidence="8" type="primary">trxA</name>
    <name evidence="8" type="ORF">ACFPP6_11770</name>
</gene>
<evidence type="ECO:0000256" key="3">
    <source>
        <dbReference type="ARBA" id="ARBA00022982"/>
    </source>
</evidence>
<reference evidence="9" key="1">
    <citation type="journal article" date="2019" name="Int. J. Syst. Evol. Microbiol.">
        <title>The Global Catalogue of Microorganisms (GCM) 10K type strain sequencing project: providing services to taxonomists for standard genome sequencing and annotation.</title>
        <authorList>
            <consortium name="The Broad Institute Genomics Platform"/>
            <consortium name="The Broad Institute Genome Sequencing Center for Infectious Disease"/>
            <person name="Wu L."/>
            <person name="Ma J."/>
        </authorList>
    </citation>
    <scope>NUCLEOTIDE SEQUENCE [LARGE SCALE GENOMIC DNA]</scope>
    <source>
        <strain evidence="9">CGMCC 4.1641</strain>
    </source>
</reference>
<protein>
    <recommendedName>
        <fullName evidence="6">Thioredoxin</fullName>
    </recommendedName>
</protein>
<accession>A0ABV9ZYX1</accession>
<dbReference type="InterPro" id="IPR036249">
    <property type="entry name" value="Thioredoxin-like_sf"/>
</dbReference>
<dbReference type="PROSITE" id="PS51352">
    <property type="entry name" value="THIOREDOXIN_2"/>
    <property type="match status" value="1"/>
</dbReference>
<dbReference type="PROSITE" id="PS00194">
    <property type="entry name" value="THIOREDOXIN_1"/>
    <property type="match status" value="1"/>
</dbReference>
<dbReference type="PRINTS" id="PR00421">
    <property type="entry name" value="THIOREDOXIN"/>
</dbReference>
<organism evidence="8 9">
    <name type="scientific">Streptomyces aureoversilis</name>
    <dbReference type="NCBI Taxonomy" id="67277"/>
    <lineage>
        <taxon>Bacteria</taxon>
        <taxon>Bacillati</taxon>
        <taxon>Actinomycetota</taxon>
        <taxon>Actinomycetes</taxon>
        <taxon>Kitasatosporales</taxon>
        <taxon>Streptomycetaceae</taxon>
        <taxon>Streptomyces</taxon>
    </lineage>
</organism>